<evidence type="ECO:0000313" key="1">
    <source>
        <dbReference type="EMBL" id="KAL1854353.1"/>
    </source>
</evidence>
<organism evidence="1 2">
    <name type="scientific">Phialemonium thermophilum</name>
    <dbReference type="NCBI Taxonomy" id="223376"/>
    <lineage>
        <taxon>Eukaryota</taxon>
        <taxon>Fungi</taxon>
        <taxon>Dikarya</taxon>
        <taxon>Ascomycota</taxon>
        <taxon>Pezizomycotina</taxon>
        <taxon>Sordariomycetes</taxon>
        <taxon>Sordariomycetidae</taxon>
        <taxon>Cephalothecales</taxon>
        <taxon>Cephalothecaceae</taxon>
        <taxon>Phialemonium</taxon>
    </lineage>
</organism>
<dbReference type="EMBL" id="JAZHXJ010000670">
    <property type="protein sequence ID" value="KAL1854353.1"/>
    <property type="molecule type" value="Genomic_DNA"/>
</dbReference>
<accession>A0ABR3W6C8</accession>
<name>A0ABR3W6C8_9PEZI</name>
<evidence type="ECO:0000313" key="2">
    <source>
        <dbReference type="Proteomes" id="UP001586593"/>
    </source>
</evidence>
<gene>
    <name evidence="1" type="ORF">VTK73DRAFT_8796</name>
</gene>
<proteinExistence type="predicted"/>
<protein>
    <submittedName>
        <fullName evidence="1">Uncharacterized protein</fullName>
    </submittedName>
</protein>
<keyword evidence="2" id="KW-1185">Reference proteome</keyword>
<comment type="caution">
    <text evidence="1">The sequence shown here is derived from an EMBL/GenBank/DDBJ whole genome shotgun (WGS) entry which is preliminary data.</text>
</comment>
<dbReference type="Proteomes" id="UP001586593">
    <property type="component" value="Unassembled WGS sequence"/>
</dbReference>
<sequence>MVVASYRGRQSFLICTRLLRARSVIGHHCSELRTTGPFKRTPESVPGYSALSGRTKSRTGILHLFYVHGSRSLSSSSRQSISFRLGQSARIESLAVGGEEHGGVWSRPDLGNQEYVPSLWSEDGVRIATSTRSSKHRVYSPWATPHRPWDVSCSSSRYGRWCAYQDVISYPSSWRGVTPPLLGGEGWIYRPSPRPTLPWMPLHESSSFLLAIKGKK</sequence>
<reference evidence="1 2" key="1">
    <citation type="journal article" date="2024" name="Commun. Biol.">
        <title>Comparative genomic analysis of thermophilic fungi reveals convergent evolutionary adaptations and gene losses.</title>
        <authorList>
            <person name="Steindorff A.S."/>
            <person name="Aguilar-Pontes M.V."/>
            <person name="Robinson A.J."/>
            <person name="Andreopoulos B."/>
            <person name="LaButti K."/>
            <person name="Kuo A."/>
            <person name="Mondo S."/>
            <person name="Riley R."/>
            <person name="Otillar R."/>
            <person name="Haridas S."/>
            <person name="Lipzen A."/>
            <person name="Grimwood J."/>
            <person name="Schmutz J."/>
            <person name="Clum A."/>
            <person name="Reid I.D."/>
            <person name="Moisan M.C."/>
            <person name="Butler G."/>
            <person name="Nguyen T.T.M."/>
            <person name="Dewar K."/>
            <person name="Conant G."/>
            <person name="Drula E."/>
            <person name="Henrissat B."/>
            <person name="Hansel C."/>
            <person name="Singer S."/>
            <person name="Hutchinson M.I."/>
            <person name="de Vries R.P."/>
            <person name="Natvig D.O."/>
            <person name="Powell A.J."/>
            <person name="Tsang A."/>
            <person name="Grigoriev I.V."/>
        </authorList>
    </citation>
    <scope>NUCLEOTIDE SEQUENCE [LARGE SCALE GENOMIC DNA]</scope>
    <source>
        <strain evidence="1 2">ATCC 24622</strain>
    </source>
</reference>